<accession>A0A392V923</accession>
<comment type="caution">
    <text evidence="1">The sequence shown here is derived from an EMBL/GenBank/DDBJ whole genome shotgun (WGS) entry which is preliminary data.</text>
</comment>
<dbReference type="EMBL" id="LXQA011099789">
    <property type="protein sequence ID" value="MCI84806.1"/>
    <property type="molecule type" value="Genomic_DNA"/>
</dbReference>
<keyword evidence="2" id="KW-1185">Reference proteome</keyword>
<dbReference type="Proteomes" id="UP000265520">
    <property type="component" value="Unassembled WGS sequence"/>
</dbReference>
<sequence>HLQDAENEIAALQDVIQQQQGQNNQLHLDILGVQDEQAADQAQLNAIIQQEIQTIQ</sequence>
<protein>
    <submittedName>
        <fullName evidence="1">Uncharacterized protein</fullName>
    </submittedName>
</protein>
<feature type="non-terminal residue" evidence="1">
    <location>
        <position position="1"/>
    </location>
</feature>
<evidence type="ECO:0000313" key="2">
    <source>
        <dbReference type="Proteomes" id="UP000265520"/>
    </source>
</evidence>
<name>A0A392V923_9FABA</name>
<organism evidence="1 2">
    <name type="scientific">Trifolium medium</name>
    <dbReference type="NCBI Taxonomy" id="97028"/>
    <lineage>
        <taxon>Eukaryota</taxon>
        <taxon>Viridiplantae</taxon>
        <taxon>Streptophyta</taxon>
        <taxon>Embryophyta</taxon>
        <taxon>Tracheophyta</taxon>
        <taxon>Spermatophyta</taxon>
        <taxon>Magnoliopsida</taxon>
        <taxon>eudicotyledons</taxon>
        <taxon>Gunneridae</taxon>
        <taxon>Pentapetalae</taxon>
        <taxon>rosids</taxon>
        <taxon>fabids</taxon>
        <taxon>Fabales</taxon>
        <taxon>Fabaceae</taxon>
        <taxon>Papilionoideae</taxon>
        <taxon>50 kb inversion clade</taxon>
        <taxon>NPAAA clade</taxon>
        <taxon>Hologalegina</taxon>
        <taxon>IRL clade</taxon>
        <taxon>Trifolieae</taxon>
        <taxon>Trifolium</taxon>
    </lineage>
</organism>
<reference evidence="1 2" key="1">
    <citation type="journal article" date="2018" name="Front. Plant Sci.">
        <title>Red Clover (Trifolium pratense) and Zigzag Clover (T. medium) - A Picture of Genomic Similarities and Differences.</title>
        <authorList>
            <person name="Dluhosova J."/>
            <person name="Istvanek J."/>
            <person name="Nedelnik J."/>
            <person name="Repkova J."/>
        </authorList>
    </citation>
    <scope>NUCLEOTIDE SEQUENCE [LARGE SCALE GENOMIC DNA]</scope>
    <source>
        <strain evidence="2">cv. 10/8</strain>
        <tissue evidence="1">Leaf</tissue>
    </source>
</reference>
<dbReference type="AlphaFoldDB" id="A0A392V923"/>
<proteinExistence type="predicted"/>
<evidence type="ECO:0000313" key="1">
    <source>
        <dbReference type="EMBL" id="MCI84806.1"/>
    </source>
</evidence>